<dbReference type="GO" id="GO:0032131">
    <property type="term" value="F:alkylated DNA binding"/>
    <property type="evidence" value="ECO:0007669"/>
    <property type="project" value="TreeGrafter"/>
</dbReference>
<dbReference type="InterPro" id="IPR003265">
    <property type="entry name" value="HhH-GPD_domain"/>
</dbReference>
<dbReference type="GO" id="GO:0032993">
    <property type="term" value="C:protein-DNA complex"/>
    <property type="evidence" value="ECO:0007669"/>
    <property type="project" value="TreeGrafter"/>
</dbReference>
<dbReference type="InterPro" id="IPR011257">
    <property type="entry name" value="DNA_glycosylase"/>
</dbReference>
<dbReference type="GO" id="GO:0005737">
    <property type="term" value="C:cytoplasm"/>
    <property type="evidence" value="ECO:0007669"/>
    <property type="project" value="TreeGrafter"/>
</dbReference>
<accession>A0A085WJF1</accession>
<feature type="region of interest" description="Disordered" evidence="6">
    <location>
        <begin position="221"/>
        <end position="256"/>
    </location>
</feature>
<evidence type="ECO:0000313" key="8">
    <source>
        <dbReference type="EMBL" id="KFE67814.1"/>
    </source>
</evidence>
<dbReference type="GO" id="GO:0008725">
    <property type="term" value="F:DNA-3-methyladenine glycosylase activity"/>
    <property type="evidence" value="ECO:0007669"/>
    <property type="project" value="TreeGrafter"/>
</dbReference>
<evidence type="ECO:0000256" key="4">
    <source>
        <dbReference type="ARBA" id="ARBA00022763"/>
    </source>
</evidence>
<proteinExistence type="inferred from homology"/>
<evidence type="ECO:0000256" key="1">
    <source>
        <dbReference type="ARBA" id="ARBA00000086"/>
    </source>
</evidence>
<keyword evidence="5" id="KW-0234">DNA repair</keyword>
<dbReference type="FunFam" id="1.10.340.30:FF:000004">
    <property type="entry name" value="DNA-3-methyladenine glycosylase II"/>
    <property type="match status" value="1"/>
</dbReference>
<name>A0A085WJF1_9BACT</name>
<dbReference type="Gene3D" id="1.10.1670.40">
    <property type="match status" value="1"/>
</dbReference>
<dbReference type="PANTHER" id="PTHR43003:SF5">
    <property type="entry name" value="DNA-3-METHYLADENINE GLYCOSYLASE"/>
    <property type="match status" value="1"/>
</dbReference>
<keyword evidence="9" id="KW-1185">Reference proteome</keyword>
<sequence length="256" mass="28376">MPATARARAVVPLLPESFTPAARRALMRADPVLGALMKRVGPLQLQMKPLHSPFSALAESIVYQQLHGRAAATIFGRLCERVGHGAALTPEALLATPDTALREAGLSAAKLAAVKDLAQKTREGTVPTLAQVHKMDDAELIERFTQVRGIGQWTVEMLLIFRLGRPDVLPVDDYAIRKGFMLMQGLEESPRPREVLAYGERWRPWRTVASWYLWRSLDTPQPQEALEPSRSARPQSPQARKSKLRTSSSVTGRKSE</sequence>
<organism evidence="8 9">
    <name type="scientific">Hyalangium minutum</name>
    <dbReference type="NCBI Taxonomy" id="394096"/>
    <lineage>
        <taxon>Bacteria</taxon>
        <taxon>Pseudomonadati</taxon>
        <taxon>Myxococcota</taxon>
        <taxon>Myxococcia</taxon>
        <taxon>Myxococcales</taxon>
        <taxon>Cystobacterineae</taxon>
        <taxon>Archangiaceae</taxon>
        <taxon>Hyalangium</taxon>
    </lineage>
</organism>
<dbReference type="CDD" id="cd00056">
    <property type="entry name" value="ENDO3c"/>
    <property type="match status" value="1"/>
</dbReference>
<dbReference type="EC" id="3.2.2.21" evidence="3"/>
<evidence type="ECO:0000256" key="3">
    <source>
        <dbReference type="ARBA" id="ARBA00012000"/>
    </source>
</evidence>
<comment type="similarity">
    <text evidence="2">Belongs to the alkylbase DNA glycosidase AlkA family.</text>
</comment>
<feature type="domain" description="HhH-GPD" evidence="7">
    <location>
        <begin position="62"/>
        <end position="218"/>
    </location>
</feature>
<dbReference type="GO" id="GO:0006285">
    <property type="term" value="P:base-excision repair, AP site formation"/>
    <property type="evidence" value="ECO:0007669"/>
    <property type="project" value="TreeGrafter"/>
</dbReference>
<dbReference type="SUPFAM" id="SSF48150">
    <property type="entry name" value="DNA-glycosylase"/>
    <property type="match status" value="1"/>
</dbReference>
<reference evidence="8 9" key="1">
    <citation type="submission" date="2014-04" db="EMBL/GenBank/DDBJ databases">
        <title>Genome assembly of Hyalangium minutum DSM 14724.</title>
        <authorList>
            <person name="Sharma G."/>
            <person name="Subramanian S."/>
        </authorList>
    </citation>
    <scope>NUCLEOTIDE SEQUENCE [LARGE SCALE GENOMIC DNA]</scope>
    <source>
        <strain evidence="8 9">DSM 14724</strain>
    </source>
</reference>
<dbReference type="STRING" id="394096.DB31_8297"/>
<keyword evidence="4" id="KW-0227">DNA damage</keyword>
<evidence type="ECO:0000256" key="5">
    <source>
        <dbReference type="ARBA" id="ARBA00023204"/>
    </source>
</evidence>
<dbReference type="Proteomes" id="UP000028725">
    <property type="component" value="Unassembled WGS sequence"/>
</dbReference>
<protein>
    <recommendedName>
        <fullName evidence="3">DNA-3-methyladenine glycosylase II</fullName>
        <ecNumber evidence="3">3.2.2.21</ecNumber>
    </recommendedName>
</protein>
<dbReference type="OrthoDB" id="9811249at2"/>
<dbReference type="InterPro" id="IPR051912">
    <property type="entry name" value="Alkylbase_DNA_Glycosylase/TA"/>
</dbReference>
<comment type="caution">
    <text evidence="8">The sequence shown here is derived from an EMBL/GenBank/DDBJ whole genome shotgun (WGS) entry which is preliminary data.</text>
</comment>
<dbReference type="Gene3D" id="1.10.340.30">
    <property type="entry name" value="Hypothetical protein, domain 2"/>
    <property type="match status" value="1"/>
</dbReference>
<gene>
    <name evidence="8" type="ORF">DB31_8297</name>
</gene>
<dbReference type="EMBL" id="JMCB01000007">
    <property type="protein sequence ID" value="KFE67814.1"/>
    <property type="molecule type" value="Genomic_DNA"/>
</dbReference>
<evidence type="ECO:0000259" key="7">
    <source>
        <dbReference type="SMART" id="SM00478"/>
    </source>
</evidence>
<comment type="catalytic activity">
    <reaction evidence="1">
        <text>Hydrolysis of alkylated DNA, releasing 3-methyladenine, 3-methylguanine, 7-methylguanine and 7-methyladenine.</text>
        <dbReference type="EC" id="3.2.2.21"/>
    </reaction>
</comment>
<dbReference type="PATRIC" id="fig|394096.3.peg.4338"/>
<evidence type="ECO:0000256" key="2">
    <source>
        <dbReference type="ARBA" id="ARBA00010817"/>
    </source>
</evidence>
<dbReference type="Pfam" id="PF00730">
    <property type="entry name" value="HhH-GPD"/>
    <property type="match status" value="1"/>
</dbReference>
<evidence type="ECO:0000313" key="9">
    <source>
        <dbReference type="Proteomes" id="UP000028725"/>
    </source>
</evidence>
<dbReference type="GO" id="GO:0006307">
    <property type="term" value="P:DNA alkylation repair"/>
    <property type="evidence" value="ECO:0007669"/>
    <property type="project" value="TreeGrafter"/>
</dbReference>
<dbReference type="RefSeq" id="WP_083968541.1">
    <property type="nucleotide sequence ID" value="NZ_JMCB01000007.1"/>
</dbReference>
<dbReference type="GO" id="GO:0043916">
    <property type="term" value="F:DNA-7-methylguanine glycosylase activity"/>
    <property type="evidence" value="ECO:0007669"/>
    <property type="project" value="TreeGrafter"/>
</dbReference>
<dbReference type="SMART" id="SM00478">
    <property type="entry name" value="ENDO3c"/>
    <property type="match status" value="1"/>
</dbReference>
<feature type="compositionally biased region" description="Polar residues" evidence="6">
    <location>
        <begin position="232"/>
        <end position="256"/>
    </location>
</feature>
<evidence type="ECO:0000256" key="6">
    <source>
        <dbReference type="SAM" id="MobiDB-lite"/>
    </source>
</evidence>
<dbReference type="PANTHER" id="PTHR43003">
    <property type="entry name" value="DNA-3-METHYLADENINE GLYCOSYLASE"/>
    <property type="match status" value="1"/>
</dbReference>
<dbReference type="AlphaFoldDB" id="A0A085WJF1"/>